<organism evidence="3 4">
    <name type="scientific">Mycobacterium gallinarum</name>
    <dbReference type="NCBI Taxonomy" id="39689"/>
    <lineage>
        <taxon>Bacteria</taxon>
        <taxon>Bacillati</taxon>
        <taxon>Actinomycetota</taxon>
        <taxon>Actinomycetes</taxon>
        <taxon>Mycobacteriales</taxon>
        <taxon>Mycobacteriaceae</taxon>
        <taxon>Mycobacterium</taxon>
    </lineage>
</organism>
<gene>
    <name evidence="3" type="ORF">MGALJ_26390</name>
</gene>
<dbReference type="AlphaFoldDB" id="A0A9W4B2X7"/>
<evidence type="ECO:0000256" key="2">
    <source>
        <dbReference type="SAM" id="Phobius"/>
    </source>
</evidence>
<dbReference type="EMBL" id="AP022601">
    <property type="protein sequence ID" value="BBY92970.1"/>
    <property type="molecule type" value="Genomic_DNA"/>
</dbReference>
<protein>
    <submittedName>
        <fullName evidence="3">Uncharacterized protein</fullName>
    </submittedName>
</protein>
<feature type="transmembrane region" description="Helical" evidence="2">
    <location>
        <begin position="216"/>
        <end position="236"/>
    </location>
</feature>
<keyword evidence="2" id="KW-0472">Membrane</keyword>
<reference evidence="3 4" key="1">
    <citation type="journal article" date="2019" name="Emerg. Microbes Infect.">
        <title>Comprehensive subspecies identification of 175 nontuberculous mycobacteria species based on 7547 genomic profiles.</title>
        <authorList>
            <person name="Matsumoto Y."/>
            <person name="Kinjo T."/>
            <person name="Motooka D."/>
            <person name="Nabeya D."/>
            <person name="Jung N."/>
            <person name="Uechi K."/>
            <person name="Horii T."/>
            <person name="Iida T."/>
            <person name="Fujita J."/>
            <person name="Nakamura S."/>
        </authorList>
    </citation>
    <scope>NUCLEOTIDE SEQUENCE [LARGE SCALE GENOMIC DNA]</scope>
    <source>
        <strain evidence="3 4">JCM 6399</strain>
    </source>
</reference>
<feature type="transmembrane region" description="Helical" evidence="2">
    <location>
        <begin position="72"/>
        <end position="94"/>
    </location>
</feature>
<dbReference type="Proteomes" id="UP000465785">
    <property type="component" value="Chromosome"/>
</dbReference>
<feature type="region of interest" description="Disordered" evidence="1">
    <location>
        <begin position="1"/>
        <end position="21"/>
    </location>
</feature>
<keyword evidence="4" id="KW-1185">Reference proteome</keyword>
<proteinExistence type="predicted"/>
<evidence type="ECO:0000313" key="3">
    <source>
        <dbReference type="EMBL" id="BBY92970.1"/>
    </source>
</evidence>
<evidence type="ECO:0000256" key="1">
    <source>
        <dbReference type="SAM" id="MobiDB-lite"/>
    </source>
</evidence>
<dbReference type="RefSeq" id="WP_163729989.1">
    <property type="nucleotide sequence ID" value="NZ_AP022601.1"/>
</dbReference>
<sequence>MSDTVIAAPESPVESAPPRPRNRKRDQWIAFWLVPIFFNIFGIVFVPLSWMMPPRPPNSPMPVVVEFMQSHNLLIACAILTLCFGLASVGNAVYLIQIKRMSVSPVLRYSVMIGSMTGAIVGMLFPMFCFGVGAFRSGYEPSTLAMLYDFGYLAYIGSLGCFCVMWMAFGLAIILDKNNILPKWLGYYTVWQYVTELMAAPVWISKSGPFAWNGLMTFWFAMVLYVSWQIIVYVCIYRAIKNQRDDTLETAWLYPEPVPSDPRPKANA</sequence>
<keyword evidence="2" id="KW-1133">Transmembrane helix</keyword>
<name>A0A9W4B2X7_9MYCO</name>
<accession>A0A9W4B2X7</accession>
<evidence type="ECO:0000313" key="4">
    <source>
        <dbReference type="Proteomes" id="UP000465785"/>
    </source>
</evidence>
<feature type="transmembrane region" description="Helical" evidence="2">
    <location>
        <begin position="185"/>
        <end position="204"/>
    </location>
</feature>
<keyword evidence="2" id="KW-0812">Transmembrane</keyword>
<feature type="transmembrane region" description="Helical" evidence="2">
    <location>
        <begin position="106"/>
        <end position="133"/>
    </location>
</feature>
<dbReference type="KEGG" id="mgau:MGALJ_26390"/>
<feature type="transmembrane region" description="Helical" evidence="2">
    <location>
        <begin position="153"/>
        <end position="173"/>
    </location>
</feature>
<feature type="transmembrane region" description="Helical" evidence="2">
    <location>
        <begin position="29"/>
        <end position="52"/>
    </location>
</feature>